<accession>A0A1Q9C4Q0</accession>
<comment type="caution">
    <text evidence="1">The sequence shown here is derived from an EMBL/GenBank/DDBJ whole genome shotgun (WGS) entry which is preliminary data.</text>
</comment>
<protein>
    <submittedName>
        <fullName evidence="1">Uncharacterized protein</fullName>
    </submittedName>
</protein>
<keyword evidence="2" id="KW-1185">Reference proteome</keyword>
<dbReference type="Gene3D" id="2.130.10.30">
    <property type="entry name" value="Regulator of chromosome condensation 1/beta-lactamase-inhibitor protein II"/>
    <property type="match status" value="1"/>
</dbReference>
<organism evidence="1 2">
    <name type="scientific">Symbiodinium microadriaticum</name>
    <name type="common">Dinoflagellate</name>
    <name type="synonym">Zooxanthella microadriatica</name>
    <dbReference type="NCBI Taxonomy" id="2951"/>
    <lineage>
        <taxon>Eukaryota</taxon>
        <taxon>Sar</taxon>
        <taxon>Alveolata</taxon>
        <taxon>Dinophyceae</taxon>
        <taxon>Suessiales</taxon>
        <taxon>Symbiodiniaceae</taxon>
        <taxon>Symbiodinium</taxon>
    </lineage>
</organism>
<name>A0A1Q9C4Q0_SYMMI</name>
<evidence type="ECO:0000313" key="2">
    <source>
        <dbReference type="Proteomes" id="UP000186817"/>
    </source>
</evidence>
<dbReference type="AlphaFoldDB" id="A0A1Q9C4Q0"/>
<proteinExistence type="predicted"/>
<dbReference type="Proteomes" id="UP000186817">
    <property type="component" value="Unassembled WGS sequence"/>
</dbReference>
<evidence type="ECO:0000313" key="1">
    <source>
        <dbReference type="EMBL" id="OLP77903.1"/>
    </source>
</evidence>
<dbReference type="OrthoDB" id="444395at2759"/>
<sequence>MMSSTAHPVDPCVSIVDPPAVNVRLGPDGEAYVDIISIAFLSIPCPAPKLRRPTGVQRLAMDIHVIVALTVKSNCYGLSADTKARHERLYRLKEAGDWRAALARCRARALELSQLSVRALADSKLAVWQREGMLMPLAAFDAGQAFSRDDVYEIFRSLPLEVGNHGIKDNSSNFIQPPQGDVADGCQIHHAEDDTVVSALCIVVLLLLAALSAANSPGSGATEAEAADRQHDLQLVDAIVRTGVTAAYIQEFLAQQVLLELGGAEARLTDFCANRGLYVTAFELALVEAASQRQWRLADTLRNADELLEMFGRQVTSNDYAFTLVNTLTGKGACWGDSGFGGNCSSVDFSNVQQEPLRAEEPPFAHSRGATVKANAFAFLALSSAGGECWGSDDNGGACSGLDLSGITDVAATDYSFAALDAVNGRGLCWGSPAYGGECTGVDFTQVAIGGSSGQCWGHSSFGGDCSTVDFSGVTEVVAGDYAFVALNKAAGTIQCWGFGDCSSVSLTGITDVYTNGQAFVALNRNSGQGECWGNSQAGGDCSSIDFQGEVQIYSTDSAFLALRSGSGQCWGNPDNGGDCSGISFEGFTNVYATGYAFMAMNPAAQ</sequence>
<reference evidence="1 2" key="1">
    <citation type="submission" date="2016-02" db="EMBL/GenBank/DDBJ databases">
        <title>Genome analysis of coral dinoflagellate symbionts highlights evolutionary adaptations to a symbiotic lifestyle.</title>
        <authorList>
            <person name="Aranda M."/>
            <person name="Li Y."/>
            <person name="Liew Y.J."/>
            <person name="Baumgarten S."/>
            <person name="Simakov O."/>
            <person name="Wilson M."/>
            <person name="Piel J."/>
            <person name="Ashoor H."/>
            <person name="Bougouffa S."/>
            <person name="Bajic V.B."/>
            <person name="Ryu T."/>
            <person name="Ravasi T."/>
            <person name="Bayer T."/>
            <person name="Micklem G."/>
            <person name="Kim H."/>
            <person name="Bhak J."/>
            <person name="Lajeunesse T.C."/>
            <person name="Voolstra C.R."/>
        </authorList>
    </citation>
    <scope>NUCLEOTIDE SEQUENCE [LARGE SCALE GENOMIC DNA]</scope>
    <source>
        <strain evidence="1 2">CCMP2467</strain>
    </source>
</reference>
<dbReference type="EMBL" id="LSRX01001693">
    <property type="protein sequence ID" value="OLP77903.1"/>
    <property type="molecule type" value="Genomic_DNA"/>
</dbReference>
<dbReference type="SUPFAM" id="SSF50985">
    <property type="entry name" value="RCC1/BLIP-II"/>
    <property type="match status" value="1"/>
</dbReference>
<dbReference type="InterPro" id="IPR009091">
    <property type="entry name" value="RCC1/BLIP-II"/>
</dbReference>
<gene>
    <name evidence="1" type="ORF">AK812_SmicGene41984</name>
</gene>